<gene>
    <name evidence="2" type="ORF">SAMN05216255_3635</name>
</gene>
<dbReference type="AlphaFoldDB" id="A0A239HX35"/>
<evidence type="ECO:0000313" key="3">
    <source>
        <dbReference type="Proteomes" id="UP000242915"/>
    </source>
</evidence>
<proteinExistence type="predicted"/>
<reference evidence="3" key="1">
    <citation type="submission" date="2017-06" db="EMBL/GenBank/DDBJ databases">
        <authorList>
            <person name="Varghese N."/>
            <person name="Submissions S."/>
        </authorList>
    </citation>
    <scope>NUCLEOTIDE SEQUENCE [LARGE SCALE GENOMIC DNA]</scope>
    <source>
        <strain evidence="3">CIP 108523</strain>
    </source>
</reference>
<dbReference type="EMBL" id="FZOG01000005">
    <property type="protein sequence ID" value="SNS85950.1"/>
    <property type="molecule type" value="Genomic_DNA"/>
</dbReference>
<evidence type="ECO:0000313" key="2">
    <source>
        <dbReference type="EMBL" id="SNS85950.1"/>
    </source>
</evidence>
<sequence length="65" mass="7621">MQNIRNKMMKYQPRHDSLKKPWKPPPDRTALQVDPIKTALYPVRLECLDSLRRVISNGPCRTCNT</sequence>
<organism evidence="2 3">
    <name type="scientific">Pseudomonas segetis</name>
    <dbReference type="NCBI Taxonomy" id="298908"/>
    <lineage>
        <taxon>Bacteria</taxon>
        <taxon>Pseudomonadati</taxon>
        <taxon>Pseudomonadota</taxon>
        <taxon>Gammaproteobacteria</taxon>
        <taxon>Pseudomonadales</taxon>
        <taxon>Pseudomonadaceae</taxon>
        <taxon>Pseudomonas</taxon>
    </lineage>
</organism>
<name>A0A239HX35_9PSED</name>
<feature type="region of interest" description="Disordered" evidence="1">
    <location>
        <begin position="1"/>
        <end position="28"/>
    </location>
</feature>
<protein>
    <submittedName>
        <fullName evidence="2">Uncharacterized protein</fullName>
    </submittedName>
</protein>
<keyword evidence="3" id="KW-1185">Reference proteome</keyword>
<dbReference type="Proteomes" id="UP000242915">
    <property type="component" value="Unassembled WGS sequence"/>
</dbReference>
<accession>A0A239HX35</accession>
<evidence type="ECO:0000256" key="1">
    <source>
        <dbReference type="SAM" id="MobiDB-lite"/>
    </source>
</evidence>